<feature type="transmembrane region" description="Helical" evidence="1">
    <location>
        <begin position="37"/>
        <end position="59"/>
    </location>
</feature>
<evidence type="ECO:0000313" key="3">
    <source>
        <dbReference type="Proteomes" id="UP000199473"/>
    </source>
</evidence>
<gene>
    <name evidence="2" type="ORF">SAMN02745775_101685</name>
</gene>
<dbReference type="RefSeq" id="WP_139225941.1">
    <property type="nucleotide sequence ID" value="NZ_FOSQ01000001.1"/>
</dbReference>
<feature type="transmembrane region" description="Helical" evidence="1">
    <location>
        <begin position="176"/>
        <end position="195"/>
    </location>
</feature>
<sequence>MRSGAGLVAAGIWLGPLLALLLGGALQHLAGGGAWGALLAPVIAASILAGAPAAMLAAFRGSVAGPAGVAALGGGLAAMALLLADGTTLPLAATGALSAAALVALWVGLVAARAHGASLLLPGAVGAAAALAWVAAGTGSGTGLLALGLGAALAALPGVAAGALLPVKLRAGTGPVLAGMAMALAAVAGPGVALLRDGPAAALALAPLVAVPGLALVAAHRLPLPGLHPLRLATLLLALQALVVVLALAAEGAPVAAGLMPAEQLPAFRAALLGAAFLPVFAALLAVMLARDAFGRAALAALLFALLAALATAIDSATGMLLAPLAATAVAAWLVARLPKDTP</sequence>
<feature type="transmembrane region" description="Helical" evidence="1">
    <location>
        <begin position="142"/>
        <end position="164"/>
    </location>
</feature>
<feature type="transmembrane region" description="Helical" evidence="1">
    <location>
        <begin position="66"/>
        <end position="84"/>
    </location>
</feature>
<evidence type="ECO:0000256" key="1">
    <source>
        <dbReference type="SAM" id="Phobius"/>
    </source>
</evidence>
<feature type="transmembrane region" description="Helical" evidence="1">
    <location>
        <begin position="297"/>
        <end position="314"/>
    </location>
</feature>
<feature type="transmembrane region" description="Helical" evidence="1">
    <location>
        <begin position="270"/>
        <end position="290"/>
    </location>
</feature>
<feature type="transmembrane region" description="Helical" evidence="1">
    <location>
        <begin position="232"/>
        <end position="250"/>
    </location>
</feature>
<dbReference type="EMBL" id="FOSQ01000001">
    <property type="protein sequence ID" value="SFK23426.1"/>
    <property type="molecule type" value="Genomic_DNA"/>
</dbReference>
<feature type="transmembrane region" description="Helical" evidence="1">
    <location>
        <begin position="119"/>
        <end position="136"/>
    </location>
</feature>
<dbReference type="STRING" id="1123062.SAMN02745775_101685"/>
<protein>
    <submittedName>
        <fullName evidence="2">Uncharacterized protein</fullName>
    </submittedName>
</protein>
<keyword evidence="1" id="KW-1133">Transmembrane helix</keyword>
<evidence type="ECO:0000313" key="2">
    <source>
        <dbReference type="EMBL" id="SFK23426.1"/>
    </source>
</evidence>
<feature type="transmembrane region" description="Helical" evidence="1">
    <location>
        <begin position="90"/>
        <end position="112"/>
    </location>
</feature>
<feature type="transmembrane region" description="Helical" evidence="1">
    <location>
        <begin position="201"/>
        <end position="220"/>
    </location>
</feature>
<feature type="transmembrane region" description="Helical" evidence="1">
    <location>
        <begin position="320"/>
        <end position="338"/>
    </location>
</feature>
<keyword evidence="3" id="KW-1185">Reference proteome</keyword>
<keyword evidence="1" id="KW-0812">Transmembrane</keyword>
<dbReference type="Proteomes" id="UP000199473">
    <property type="component" value="Unassembled WGS sequence"/>
</dbReference>
<accession>A0A1I3XWR1</accession>
<keyword evidence="1" id="KW-0472">Membrane</keyword>
<proteinExistence type="predicted"/>
<organism evidence="2 3">
    <name type="scientific">Falsiroseomonas stagni DSM 19981</name>
    <dbReference type="NCBI Taxonomy" id="1123062"/>
    <lineage>
        <taxon>Bacteria</taxon>
        <taxon>Pseudomonadati</taxon>
        <taxon>Pseudomonadota</taxon>
        <taxon>Alphaproteobacteria</taxon>
        <taxon>Acetobacterales</taxon>
        <taxon>Roseomonadaceae</taxon>
        <taxon>Falsiroseomonas</taxon>
    </lineage>
</organism>
<reference evidence="2 3" key="1">
    <citation type="submission" date="2016-10" db="EMBL/GenBank/DDBJ databases">
        <authorList>
            <person name="de Groot N.N."/>
        </authorList>
    </citation>
    <scope>NUCLEOTIDE SEQUENCE [LARGE SCALE GENOMIC DNA]</scope>
    <source>
        <strain evidence="2 3">DSM 19981</strain>
    </source>
</reference>
<name>A0A1I3XWR1_9PROT</name>
<dbReference type="AlphaFoldDB" id="A0A1I3XWR1"/>